<comment type="caution">
    <text evidence="8">The sequence shown here is derived from an EMBL/GenBank/DDBJ whole genome shotgun (WGS) entry which is preliminary data.</text>
</comment>
<dbReference type="OrthoDB" id="8141296at2"/>
<dbReference type="Pfam" id="PF00959">
    <property type="entry name" value="Phage_lysozyme"/>
    <property type="match status" value="1"/>
</dbReference>
<keyword evidence="6 7" id="KW-0326">Glycosidase</keyword>
<evidence type="ECO:0000256" key="1">
    <source>
        <dbReference type="ARBA" id="ARBA00000632"/>
    </source>
</evidence>
<dbReference type="InterPro" id="IPR023347">
    <property type="entry name" value="Lysozyme_dom_sf"/>
</dbReference>
<evidence type="ECO:0000256" key="6">
    <source>
        <dbReference type="ARBA" id="ARBA00023295"/>
    </source>
</evidence>
<dbReference type="GO" id="GO:0031640">
    <property type="term" value="P:killing of cells of another organism"/>
    <property type="evidence" value="ECO:0007669"/>
    <property type="project" value="UniProtKB-KW"/>
</dbReference>
<dbReference type="GO" id="GO:0016998">
    <property type="term" value="P:cell wall macromolecule catabolic process"/>
    <property type="evidence" value="ECO:0007669"/>
    <property type="project" value="InterPro"/>
</dbReference>
<evidence type="ECO:0000313" key="8">
    <source>
        <dbReference type="EMBL" id="CDI04125.1"/>
    </source>
</evidence>
<dbReference type="InterPro" id="IPR002196">
    <property type="entry name" value="Glyco_hydro_24"/>
</dbReference>
<dbReference type="GO" id="GO:0003796">
    <property type="term" value="F:lysozyme activity"/>
    <property type="evidence" value="ECO:0007669"/>
    <property type="project" value="UniProtKB-EC"/>
</dbReference>
<dbReference type="InterPro" id="IPR023346">
    <property type="entry name" value="Lysozyme-like_dom_sf"/>
</dbReference>
<dbReference type="Gene3D" id="1.10.530.40">
    <property type="match status" value="1"/>
</dbReference>
<dbReference type="AlphaFoldDB" id="W6MCL6"/>
<protein>
    <recommendedName>
        <fullName evidence="7">Lysozyme</fullName>
        <ecNumber evidence="7">3.2.1.17</ecNumber>
    </recommendedName>
</protein>
<keyword evidence="4 7" id="KW-0378">Hydrolase</keyword>
<keyword evidence="5" id="KW-1035">Host cytoplasm</keyword>
<proteinExistence type="inferred from homology"/>
<dbReference type="InterPro" id="IPR034690">
    <property type="entry name" value="Endolysin_T4_type"/>
</dbReference>
<dbReference type="PANTHER" id="PTHR38107">
    <property type="match status" value="1"/>
</dbReference>
<comment type="catalytic activity">
    <reaction evidence="1 7">
        <text>Hydrolysis of (1-&gt;4)-beta-linkages between N-acetylmuramic acid and N-acetyl-D-glucosamine residues in a peptidoglycan and between N-acetyl-D-glucosamine residues in chitodextrins.</text>
        <dbReference type="EC" id="3.2.1.17"/>
    </reaction>
</comment>
<dbReference type="PANTHER" id="PTHR38107:SF3">
    <property type="entry name" value="LYSOZYME RRRD-RELATED"/>
    <property type="match status" value="1"/>
</dbReference>
<dbReference type="HAMAP" id="MF_04110">
    <property type="entry name" value="ENDOLYSIN_T4"/>
    <property type="match status" value="1"/>
</dbReference>
<gene>
    <name evidence="8" type="ORF">BN873_890031</name>
</gene>
<dbReference type="GO" id="GO:0009253">
    <property type="term" value="P:peptidoglycan catabolic process"/>
    <property type="evidence" value="ECO:0007669"/>
    <property type="project" value="InterPro"/>
</dbReference>
<dbReference type="GO" id="GO:0042742">
    <property type="term" value="P:defense response to bacterium"/>
    <property type="evidence" value="ECO:0007669"/>
    <property type="project" value="UniProtKB-KW"/>
</dbReference>
<dbReference type="EC" id="3.2.1.17" evidence="7"/>
<reference evidence="8" key="1">
    <citation type="submission" date="2013-07" db="EMBL/GenBank/DDBJ databases">
        <authorList>
            <person name="McIlroy S."/>
        </authorList>
    </citation>
    <scope>NUCLEOTIDE SEQUENCE [LARGE SCALE GENOMIC DNA]</scope>
    <source>
        <strain evidence="8">Run_A_D11</strain>
    </source>
</reference>
<dbReference type="InterPro" id="IPR033907">
    <property type="entry name" value="Endolysin_autolysin"/>
</dbReference>
<evidence type="ECO:0000256" key="5">
    <source>
        <dbReference type="ARBA" id="ARBA00023200"/>
    </source>
</evidence>
<name>W6MCL6_9GAMM</name>
<dbReference type="RefSeq" id="WP_048675899.1">
    <property type="nucleotide sequence ID" value="NZ_CBTJ020000101.1"/>
</dbReference>
<dbReference type="InterPro" id="IPR051018">
    <property type="entry name" value="Bacteriophage_GH24"/>
</dbReference>
<dbReference type="SUPFAM" id="SSF53955">
    <property type="entry name" value="Lysozyme-like"/>
    <property type="match status" value="1"/>
</dbReference>
<evidence type="ECO:0000256" key="4">
    <source>
        <dbReference type="ARBA" id="ARBA00022801"/>
    </source>
</evidence>
<organism evidence="8 9">
    <name type="scientific">Candidatus Competibacter denitrificans Run_A_D11</name>
    <dbReference type="NCBI Taxonomy" id="1400863"/>
    <lineage>
        <taxon>Bacteria</taxon>
        <taxon>Pseudomonadati</taxon>
        <taxon>Pseudomonadota</taxon>
        <taxon>Gammaproteobacteria</taxon>
        <taxon>Candidatus Competibacteraceae</taxon>
        <taxon>Candidatus Competibacter</taxon>
    </lineage>
</organism>
<comment type="similarity">
    <text evidence="7">Belongs to the glycosyl hydrolase 24 family.</text>
</comment>
<dbReference type="Proteomes" id="UP000035760">
    <property type="component" value="Unassembled WGS sequence"/>
</dbReference>
<dbReference type="CDD" id="cd00737">
    <property type="entry name" value="lyz_endolysin_autolysin"/>
    <property type="match status" value="1"/>
</dbReference>
<sequence>MHISEKALEFLIGWEALRLQPYQDEAGLWTIGIGHLLTPRELASGGLLIGDNRVRWRKGITQEQALALKQQDLEPVMECVEARLHNLTLAQHEFDALVIYCFNIGNRAFSRDSSVPRWLETGDKARAVDAWKAWNKVTINGVKQKSPGLTKRRKAELQMFLNADYSGRP</sequence>
<accession>W6MCL6</accession>
<dbReference type="EMBL" id="CBTJ020000101">
    <property type="protein sequence ID" value="CDI04125.1"/>
    <property type="molecule type" value="Genomic_DNA"/>
</dbReference>
<keyword evidence="9" id="KW-1185">Reference proteome</keyword>
<evidence type="ECO:0000256" key="7">
    <source>
        <dbReference type="RuleBase" id="RU003788"/>
    </source>
</evidence>
<evidence type="ECO:0000256" key="2">
    <source>
        <dbReference type="ARBA" id="ARBA00022529"/>
    </source>
</evidence>
<keyword evidence="3 7" id="KW-0081">Bacteriolytic enzyme</keyword>
<keyword evidence="2 7" id="KW-0929">Antimicrobial</keyword>
<evidence type="ECO:0000313" key="9">
    <source>
        <dbReference type="Proteomes" id="UP000035760"/>
    </source>
</evidence>
<evidence type="ECO:0000256" key="3">
    <source>
        <dbReference type="ARBA" id="ARBA00022638"/>
    </source>
</evidence>
<dbReference type="STRING" id="1400863.BN873_890031"/>
<reference evidence="8" key="2">
    <citation type="submission" date="2014-03" db="EMBL/GenBank/DDBJ databases">
        <title>Candidatus Competibacter-lineage genomes retrieved from metagenomes reveal functional metabolic diversity.</title>
        <authorList>
            <person name="McIlroy S.J."/>
            <person name="Albertsen M."/>
            <person name="Andresen E.K."/>
            <person name="Saunders A.M."/>
            <person name="Kristiansen R."/>
            <person name="Stokholm-Bjerregaard M."/>
            <person name="Nielsen K.L."/>
            <person name="Nielsen P.H."/>
        </authorList>
    </citation>
    <scope>NUCLEOTIDE SEQUENCE</scope>
    <source>
        <strain evidence="8">Run_A_D11</strain>
    </source>
</reference>